<reference evidence="2" key="1">
    <citation type="journal article" date="2024" name="Proc. Natl. Acad. Sci. U.S.A.">
        <title>Extraordinary preservation of gene collinearity over three hundred million years revealed in homosporous lycophytes.</title>
        <authorList>
            <person name="Li C."/>
            <person name="Wickell D."/>
            <person name="Kuo L.Y."/>
            <person name="Chen X."/>
            <person name="Nie B."/>
            <person name="Liao X."/>
            <person name="Peng D."/>
            <person name="Ji J."/>
            <person name="Jenkins J."/>
            <person name="Williams M."/>
            <person name="Shu S."/>
            <person name="Plott C."/>
            <person name="Barry K."/>
            <person name="Rajasekar S."/>
            <person name="Grimwood J."/>
            <person name="Han X."/>
            <person name="Sun S."/>
            <person name="Hou Z."/>
            <person name="He W."/>
            <person name="Dai G."/>
            <person name="Sun C."/>
            <person name="Schmutz J."/>
            <person name="Leebens-Mack J.H."/>
            <person name="Li F.W."/>
            <person name="Wang L."/>
        </authorList>
    </citation>
    <scope>NUCLEOTIDE SEQUENCE [LARGE SCALE GENOMIC DNA]</scope>
    <source>
        <strain evidence="2">cv. PW_Plant_1</strain>
    </source>
</reference>
<accession>A0ACC2CV50</accession>
<organism evidence="1 2">
    <name type="scientific">Diphasiastrum complanatum</name>
    <name type="common">Issler's clubmoss</name>
    <name type="synonym">Lycopodium complanatum</name>
    <dbReference type="NCBI Taxonomy" id="34168"/>
    <lineage>
        <taxon>Eukaryota</taxon>
        <taxon>Viridiplantae</taxon>
        <taxon>Streptophyta</taxon>
        <taxon>Embryophyta</taxon>
        <taxon>Tracheophyta</taxon>
        <taxon>Lycopodiopsida</taxon>
        <taxon>Lycopodiales</taxon>
        <taxon>Lycopodiaceae</taxon>
        <taxon>Lycopodioideae</taxon>
        <taxon>Diphasiastrum</taxon>
    </lineage>
</organism>
<evidence type="ECO:0000313" key="1">
    <source>
        <dbReference type="EMBL" id="KAJ7545880.1"/>
    </source>
</evidence>
<name>A0ACC2CV50_DIPCM</name>
<gene>
    <name evidence="1" type="ORF">O6H91_08G014700</name>
</gene>
<evidence type="ECO:0000313" key="2">
    <source>
        <dbReference type="Proteomes" id="UP001162992"/>
    </source>
</evidence>
<protein>
    <submittedName>
        <fullName evidence="1">Uncharacterized protein</fullName>
    </submittedName>
</protein>
<sequence>MQTLHLSSSLGKFFIRCCQQQNNAAQSGKGFGVSTKRKDEKKSTRKKGDESGGHDKKRAVTFKEDSKELRTLLKAVEKDLSLEQRAGGEQEREGLSKQPRNLNIDPEVAAKGKVDFVRVESWGEAKDHNDLETLKLKSFSPSYSSLNKSIPLYEQLVRRLQLLDSKGDISVVQARKLPPFDCWSFTEKDYLQFLVDQHAVHEALKDVCTARITSEEADGMLPSLLDLERSKALSTDITALSKEIATTSGLDYEWPKATTQTDAYVKYLNRLGKLALYSSKCSGEAWLHLIAHIFAVHVSHITTGMRIGSKAVECLPFLTRAKAVSFYRDYPLEVKDPTKCLITTFNKLGSQIPQEDDREKIMEELPKAMQKTSLLYSVLAVEQ</sequence>
<comment type="caution">
    <text evidence="1">The sequence shown here is derived from an EMBL/GenBank/DDBJ whole genome shotgun (WGS) entry which is preliminary data.</text>
</comment>
<dbReference type="EMBL" id="CM055099">
    <property type="protein sequence ID" value="KAJ7545880.1"/>
    <property type="molecule type" value="Genomic_DNA"/>
</dbReference>
<dbReference type="Proteomes" id="UP001162992">
    <property type="component" value="Chromosome 8"/>
</dbReference>
<proteinExistence type="predicted"/>
<keyword evidence="2" id="KW-1185">Reference proteome</keyword>